<keyword evidence="3" id="KW-0808">Transferase</keyword>
<feature type="domain" description="Glycosyltransferase 2-like" evidence="12">
    <location>
        <begin position="333"/>
        <end position="448"/>
    </location>
</feature>
<evidence type="ECO:0000256" key="2">
    <source>
        <dbReference type="ARBA" id="ARBA00022676"/>
    </source>
</evidence>
<dbReference type="PANTHER" id="PTHR32044:SF80">
    <property type="entry name" value="XYLOGLUCAN GLYCOSYLTRANSFERASE 2-RELATED"/>
    <property type="match status" value="1"/>
</dbReference>
<dbReference type="PANTHER" id="PTHR32044">
    <property type="entry name" value="GLUCOMANNAN 4-BETA-MANNOSYLTRANSFERASE 9"/>
    <property type="match status" value="1"/>
</dbReference>
<comment type="subcellular location">
    <subcellularLocation>
        <location evidence="1">Golgi apparatus membrane</location>
        <topology evidence="1">Multi-pass membrane protein</topology>
    </subcellularLocation>
</comment>
<evidence type="ECO:0000313" key="14">
    <source>
        <dbReference type="Proteomes" id="UP000824469"/>
    </source>
</evidence>
<dbReference type="AlphaFoldDB" id="A0AA38CTC2"/>
<keyword evidence="6" id="KW-0333">Golgi apparatus</keyword>
<evidence type="ECO:0000256" key="6">
    <source>
        <dbReference type="ARBA" id="ARBA00023034"/>
    </source>
</evidence>
<accession>A0AA38CTC2</accession>
<evidence type="ECO:0000256" key="11">
    <source>
        <dbReference type="SAM" id="Phobius"/>
    </source>
</evidence>
<feature type="transmembrane region" description="Helical" evidence="11">
    <location>
        <begin position="75"/>
        <end position="96"/>
    </location>
</feature>
<dbReference type="Proteomes" id="UP000824469">
    <property type="component" value="Unassembled WGS sequence"/>
</dbReference>
<dbReference type="Gene3D" id="3.90.550.10">
    <property type="entry name" value="Spore Coat Polysaccharide Biosynthesis Protein SpsA, Chain A"/>
    <property type="match status" value="1"/>
</dbReference>
<gene>
    <name evidence="13" type="ORF">KI387_009505</name>
</gene>
<dbReference type="InterPro" id="IPR001173">
    <property type="entry name" value="Glyco_trans_2-like"/>
</dbReference>
<dbReference type="GO" id="GO:0016757">
    <property type="term" value="F:glycosyltransferase activity"/>
    <property type="evidence" value="ECO:0007669"/>
    <property type="project" value="UniProtKB-KW"/>
</dbReference>
<feature type="non-terminal residue" evidence="13">
    <location>
        <position position="1"/>
    </location>
</feature>
<dbReference type="GO" id="GO:0048868">
    <property type="term" value="P:pollen tube development"/>
    <property type="evidence" value="ECO:0007669"/>
    <property type="project" value="UniProtKB-ARBA"/>
</dbReference>
<reference evidence="13 14" key="1">
    <citation type="journal article" date="2021" name="Nat. Plants">
        <title>The Taxus genome provides insights into paclitaxel biosynthesis.</title>
        <authorList>
            <person name="Xiong X."/>
            <person name="Gou J."/>
            <person name="Liao Q."/>
            <person name="Li Y."/>
            <person name="Zhou Q."/>
            <person name="Bi G."/>
            <person name="Li C."/>
            <person name="Du R."/>
            <person name="Wang X."/>
            <person name="Sun T."/>
            <person name="Guo L."/>
            <person name="Liang H."/>
            <person name="Lu P."/>
            <person name="Wu Y."/>
            <person name="Zhang Z."/>
            <person name="Ro D.K."/>
            <person name="Shang Y."/>
            <person name="Huang S."/>
            <person name="Yan J."/>
        </authorList>
    </citation>
    <scope>NUCLEOTIDE SEQUENCE [LARGE SCALE GENOMIC DNA]</scope>
    <source>
        <strain evidence="13">Ta-2019</strain>
    </source>
</reference>
<dbReference type="GO" id="GO:0099402">
    <property type="term" value="P:plant organ development"/>
    <property type="evidence" value="ECO:0007669"/>
    <property type="project" value="UniProtKB-ARBA"/>
</dbReference>
<keyword evidence="8" id="KW-0961">Cell wall biogenesis/degradation</keyword>
<sequence>MAPNFEFQEWWSKEREIHRGTSVVVKMENPNWSMLELQSPDDNNNNNDGNNFSAQDKVGRGKNARQLTWVLLLKAHRAAGCVAWLAQGLWSLLAAVKRRVYFDRRINNGEEGTKSRFYRIIRGFLVFAVLMLGFEIVAYWKGWHFSRPHLPIPTTSALDLQGFLHSVYSAWVFTRAKYLAPPLQILANVCIVLFLIQSLDRMILSLKCLWIRLKKIRPVPNFEYEDSDLEQGAKVEDYPMVLVQIPMCNEMEVYQQSIAAVCNLDWPKGRMLVQILDDSDDTEVRSLIAAEVQKWQHKGISIVYRHRVVRTGYKAGNLKSAMDCDYVKDYEFVAIFDADFQPNPDFLKRTIPHFKGNDELALVQARWAFVNKDENVLTRFQNINLAFHFEVEQQVNGIFINFFGFNGTAGVWRIKALEESGGWLERTTVEDMDIAVRAHLNGWKFIFLND</sequence>
<keyword evidence="2" id="KW-0328">Glycosyltransferase</keyword>
<keyword evidence="4 11" id="KW-0812">Transmembrane</keyword>
<feature type="transmembrane region" description="Helical" evidence="11">
    <location>
        <begin position="117"/>
        <end position="140"/>
    </location>
</feature>
<evidence type="ECO:0000256" key="3">
    <source>
        <dbReference type="ARBA" id="ARBA00022679"/>
    </source>
</evidence>
<evidence type="ECO:0000256" key="5">
    <source>
        <dbReference type="ARBA" id="ARBA00022989"/>
    </source>
</evidence>
<comment type="similarity">
    <text evidence="9">Belongs to the glycosyltransferase 2 family. Plant cellulose synthase-like C subfamily.</text>
</comment>
<evidence type="ECO:0000256" key="7">
    <source>
        <dbReference type="ARBA" id="ARBA00023136"/>
    </source>
</evidence>
<dbReference type="Pfam" id="PF13632">
    <property type="entry name" value="Glyco_trans_2_3"/>
    <property type="match status" value="1"/>
</dbReference>
<feature type="compositionally biased region" description="Low complexity" evidence="10">
    <location>
        <begin position="41"/>
        <end position="51"/>
    </location>
</feature>
<proteinExistence type="inferred from homology"/>
<evidence type="ECO:0000256" key="10">
    <source>
        <dbReference type="SAM" id="MobiDB-lite"/>
    </source>
</evidence>
<comment type="caution">
    <text evidence="13">The sequence shown here is derived from an EMBL/GenBank/DDBJ whole genome shotgun (WGS) entry which is preliminary data.</text>
</comment>
<feature type="region of interest" description="Disordered" evidence="10">
    <location>
        <begin position="35"/>
        <end position="58"/>
    </location>
</feature>
<evidence type="ECO:0000259" key="12">
    <source>
        <dbReference type="Pfam" id="PF13632"/>
    </source>
</evidence>
<evidence type="ECO:0000313" key="13">
    <source>
        <dbReference type="EMBL" id="KAH9305101.1"/>
    </source>
</evidence>
<dbReference type="SUPFAM" id="SSF53448">
    <property type="entry name" value="Nucleotide-diphospho-sugar transferases"/>
    <property type="match status" value="1"/>
</dbReference>
<name>A0AA38CTC2_TAXCH</name>
<dbReference type="GO" id="GO:0071555">
    <property type="term" value="P:cell wall organization"/>
    <property type="evidence" value="ECO:0007669"/>
    <property type="project" value="UniProtKB-KW"/>
</dbReference>
<evidence type="ECO:0000256" key="1">
    <source>
        <dbReference type="ARBA" id="ARBA00004653"/>
    </source>
</evidence>
<evidence type="ECO:0000256" key="4">
    <source>
        <dbReference type="ARBA" id="ARBA00022692"/>
    </source>
</evidence>
<evidence type="ECO:0000256" key="8">
    <source>
        <dbReference type="ARBA" id="ARBA00023316"/>
    </source>
</evidence>
<dbReference type="OMA" id="WWTRERE"/>
<keyword evidence="5 11" id="KW-1133">Transmembrane helix</keyword>
<dbReference type="EMBL" id="JAHRHJ020000008">
    <property type="protein sequence ID" value="KAH9305101.1"/>
    <property type="molecule type" value="Genomic_DNA"/>
</dbReference>
<dbReference type="GO" id="GO:0000139">
    <property type="term" value="C:Golgi membrane"/>
    <property type="evidence" value="ECO:0007669"/>
    <property type="project" value="UniProtKB-SubCell"/>
</dbReference>
<keyword evidence="7 11" id="KW-0472">Membrane</keyword>
<keyword evidence="14" id="KW-1185">Reference proteome</keyword>
<organism evidence="13 14">
    <name type="scientific">Taxus chinensis</name>
    <name type="common">Chinese yew</name>
    <name type="synonym">Taxus wallichiana var. chinensis</name>
    <dbReference type="NCBI Taxonomy" id="29808"/>
    <lineage>
        <taxon>Eukaryota</taxon>
        <taxon>Viridiplantae</taxon>
        <taxon>Streptophyta</taxon>
        <taxon>Embryophyta</taxon>
        <taxon>Tracheophyta</taxon>
        <taxon>Spermatophyta</taxon>
        <taxon>Pinopsida</taxon>
        <taxon>Pinidae</taxon>
        <taxon>Conifers II</taxon>
        <taxon>Cupressales</taxon>
        <taxon>Taxaceae</taxon>
        <taxon>Taxus</taxon>
    </lineage>
</organism>
<dbReference type="InterPro" id="IPR029044">
    <property type="entry name" value="Nucleotide-diphossugar_trans"/>
</dbReference>
<evidence type="ECO:0000256" key="9">
    <source>
        <dbReference type="ARBA" id="ARBA00061151"/>
    </source>
</evidence>
<dbReference type="FunFam" id="3.90.550.10:FF:000007">
    <property type="entry name" value="probable xyloglucan glycosyltransferase 5"/>
    <property type="match status" value="1"/>
</dbReference>
<protein>
    <recommendedName>
        <fullName evidence="12">Glycosyltransferase 2-like domain-containing protein</fullName>
    </recommendedName>
</protein>